<dbReference type="RefSeq" id="WP_145301792.1">
    <property type="nucleotide sequence ID" value="NZ_CP036299.1"/>
</dbReference>
<dbReference type="EMBL" id="CP036299">
    <property type="protein sequence ID" value="QDV31230.1"/>
    <property type="molecule type" value="Genomic_DNA"/>
</dbReference>
<dbReference type="AlphaFoldDB" id="A0A518GRL5"/>
<dbReference type="Gene3D" id="3.30.300.130">
    <property type="entry name" value="Fe-S cluster assembly (FSCA)"/>
    <property type="match status" value="1"/>
</dbReference>
<dbReference type="Pfam" id="PF01883">
    <property type="entry name" value="FeS_assembly_P"/>
    <property type="match status" value="1"/>
</dbReference>
<organism evidence="6 7">
    <name type="scientific">Planctopirus ephydatiae</name>
    <dbReference type="NCBI Taxonomy" id="2528019"/>
    <lineage>
        <taxon>Bacteria</taxon>
        <taxon>Pseudomonadati</taxon>
        <taxon>Planctomycetota</taxon>
        <taxon>Planctomycetia</taxon>
        <taxon>Planctomycetales</taxon>
        <taxon>Planctomycetaceae</taxon>
        <taxon>Planctopirus</taxon>
    </lineage>
</organism>
<name>A0A518GRL5_9PLAN</name>
<keyword evidence="1" id="KW-0001">2Fe-2S</keyword>
<keyword evidence="2" id="KW-0479">Metal-binding</keyword>
<keyword evidence="6" id="KW-0560">Oxidoreductase</keyword>
<dbReference type="Pfam" id="PF00355">
    <property type="entry name" value="Rieske"/>
    <property type="match status" value="1"/>
</dbReference>
<evidence type="ECO:0000259" key="5">
    <source>
        <dbReference type="PROSITE" id="PS51296"/>
    </source>
</evidence>
<dbReference type="GO" id="GO:0051537">
    <property type="term" value="F:2 iron, 2 sulfur cluster binding"/>
    <property type="evidence" value="ECO:0007669"/>
    <property type="project" value="UniProtKB-KW"/>
</dbReference>
<evidence type="ECO:0000313" key="6">
    <source>
        <dbReference type="EMBL" id="QDV31230.1"/>
    </source>
</evidence>
<dbReference type="OrthoDB" id="9805360at2"/>
<dbReference type="PROSITE" id="PS51296">
    <property type="entry name" value="RIESKE"/>
    <property type="match status" value="1"/>
</dbReference>
<dbReference type="InterPro" id="IPR036922">
    <property type="entry name" value="Rieske_2Fe-2S_sf"/>
</dbReference>
<dbReference type="PANTHER" id="PTHR42831:SF1">
    <property type="entry name" value="FE-S PROTEIN MATURATION AUXILIARY FACTOR YITW"/>
    <property type="match status" value="1"/>
</dbReference>
<reference evidence="6 7" key="1">
    <citation type="submission" date="2019-02" db="EMBL/GenBank/DDBJ databases">
        <title>Deep-cultivation of Planctomycetes and their phenomic and genomic characterization uncovers novel biology.</title>
        <authorList>
            <person name="Wiegand S."/>
            <person name="Jogler M."/>
            <person name="Boedeker C."/>
            <person name="Pinto D."/>
            <person name="Vollmers J."/>
            <person name="Rivas-Marin E."/>
            <person name="Kohn T."/>
            <person name="Peeters S.H."/>
            <person name="Heuer A."/>
            <person name="Rast P."/>
            <person name="Oberbeckmann S."/>
            <person name="Bunk B."/>
            <person name="Jeske O."/>
            <person name="Meyerdierks A."/>
            <person name="Storesund J.E."/>
            <person name="Kallscheuer N."/>
            <person name="Luecker S."/>
            <person name="Lage O.M."/>
            <person name="Pohl T."/>
            <person name="Merkel B.J."/>
            <person name="Hornburger P."/>
            <person name="Mueller R.-W."/>
            <person name="Bruemmer F."/>
            <person name="Labrenz M."/>
            <person name="Spormann A.M."/>
            <person name="Op den Camp H."/>
            <person name="Overmann J."/>
            <person name="Amann R."/>
            <person name="Jetten M.S.M."/>
            <person name="Mascher T."/>
            <person name="Medema M.H."/>
            <person name="Devos D.P."/>
            <person name="Kaster A.-K."/>
            <person name="Ovreas L."/>
            <person name="Rohde M."/>
            <person name="Galperin M.Y."/>
            <person name="Jogler C."/>
        </authorList>
    </citation>
    <scope>NUCLEOTIDE SEQUENCE [LARGE SCALE GENOMIC DNA]</scope>
    <source>
        <strain evidence="6 7">Spb1</strain>
    </source>
</reference>
<keyword evidence="6" id="KW-0223">Dioxygenase</keyword>
<dbReference type="PANTHER" id="PTHR42831">
    <property type="entry name" value="FE-S PROTEIN MATURATION AUXILIARY FACTOR YITW"/>
    <property type="match status" value="1"/>
</dbReference>
<gene>
    <name evidence="6" type="primary">nagAb</name>
    <name evidence="6" type="ORF">Spb1_31740</name>
</gene>
<feature type="domain" description="Rieske" evidence="5">
    <location>
        <begin position="4"/>
        <end position="99"/>
    </location>
</feature>
<dbReference type="SUPFAM" id="SSF117916">
    <property type="entry name" value="Fe-S cluster assembly (FSCA) domain-like"/>
    <property type="match status" value="1"/>
</dbReference>
<dbReference type="Proteomes" id="UP000315349">
    <property type="component" value="Chromosome"/>
</dbReference>
<dbReference type="GO" id="GO:0051213">
    <property type="term" value="F:dioxygenase activity"/>
    <property type="evidence" value="ECO:0007669"/>
    <property type="project" value="UniProtKB-KW"/>
</dbReference>
<evidence type="ECO:0000256" key="2">
    <source>
        <dbReference type="ARBA" id="ARBA00022723"/>
    </source>
</evidence>
<dbReference type="Gene3D" id="2.102.10.10">
    <property type="entry name" value="Rieske [2Fe-2S] iron-sulphur domain"/>
    <property type="match status" value="1"/>
</dbReference>
<evidence type="ECO:0000256" key="3">
    <source>
        <dbReference type="ARBA" id="ARBA00023004"/>
    </source>
</evidence>
<proteinExistence type="predicted"/>
<dbReference type="GO" id="GO:0046872">
    <property type="term" value="F:metal ion binding"/>
    <property type="evidence" value="ECO:0007669"/>
    <property type="project" value="UniProtKB-KW"/>
</dbReference>
<dbReference type="SUPFAM" id="SSF50022">
    <property type="entry name" value="ISP domain"/>
    <property type="match status" value="1"/>
</dbReference>
<dbReference type="InterPro" id="IPR002744">
    <property type="entry name" value="MIP18-like"/>
</dbReference>
<keyword evidence="7" id="KW-1185">Reference proteome</keyword>
<dbReference type="KEGG" id="peh:Spb1_31740"/>
<dbReference type="InterPro" id="IPR052339">
    <property type="entry name" value="Fe-S_Maturation_MIP18"/>
</dbReference>
<sequence>MGFERVASVAELPDGGRLSIEVDETPALLIRLGEFFYAIEDLCTHDGQPLTDGPLVGQEIKCPRHGARFDLTTGKAMCMPATRGVRTFAVEIRHDEIFVSDEPATAPAKATVTEPVASEKLAPVAASEETAAQTALAEAAAQDEYLTALREVIDPELMVNIVDLGLIYGVTALDGGQVEVEMTLTSPACPAGPQIVHQARMALERLESVETATIKLTMSPPWTPDRMTDEARDHLGIF</sequence>
<keyword evidence="3" id="KW-0408">Iron</keyword>
<keyword evidence="4" id="KW-0411">Iron-sulfur</keyword>
<evidence type="ECO:0000313" key="7">
    <source>
        <dbReference type="Proteomes" id="UP000315349"/>
    </source>
</evidence>
<evidence type="ECO:0000256" key="1">
    <source>
        <dbReference type="ARBA" id="ARBA00022714"/>
    </source>
</evidence>
<evidence type="ECO:0000256" key="4">
    <source>
        <dbReference type="ARBA" id="ARBA00023014"/>
    </source>
</evidence>
<dbReference type="InterPro" id="IPR017941">
    <property type="entry name" value="Rieske_2Fe-2S"/>
</dbReference>
<accession>A0A518GRL5</accession>
<dbReference type="InterPro" id="IPR034904">
    <property type="entry name" value="FSCA_dom_sf"/>
</dbReference>
<dbReference type="CDD" id="cd03528">
    <property type="entry name" value="Rieske_RO_ferredoxin"/>
    <property type="match status" value="1"/>
</dbReference>
<protein>
    <submittedName>
        <fullName evidence="6">Naphthalene 1,2-dioxygenase/salicylate 5-hydroxylase system, ferredoxin component</fullName>
    </submittedName>
</protein>